<accession>A0A8S5RWM1</accession>
<name>A0A8S5RWM1_9CAUD</name>
<dbReference type="EMBL" id="BK032498">
    <property type="protein sequence ID" value="DAF43048.1"/>
    <property type="molecule type" value="Genomic_DNA"/>
</dbReference>
<sequence length="144" mass="16533">MKGIPYGVPFLIYLKEEGEEMKREFALILPNPTTEEHEGKTVTIFENPTDANMVAKAIYGETAYAVESTMWDIREPFIYRDGAFYNVEEKAKENEKGKVEFVRIEEKLAERILTPTEEIQELKKQNQDLRSVVDTLLLESLGGV</sequence>
<organism evidence="1">
    <name type="scientific">Siphoviridae sp. ct0Go27</name>
    <dbReference type="NCBI Taxonomy" id="2827761"/>
    <lineage>
        <taxon>Viruses</taxon>
        <taxon>Duplodnaviria</taxon>
        <taxon>Heunggongvirae</taxon>
        <taxon>Uroviricota</taxon>
        <taxon>Caudoviricetes</taxon>
    </lineage>
</organism>
<evidence type="ECO:0000313" key="1">
    <source>
        <dbReference type="EMBL" id="DAF43048.1"/>
    </source>
</evidence>
<protein>
    <submittedName>
        <fullName evidence="1">Uncharacterized protein</fullName>
    </submittedName>
</protein>
<reference evidence="1" key="1">
    <citation type="journal article" date="2021" name="Proc. Natl. Acad. Sci. U.S.A.">
        <title>A Catalog of Tens of Thousands of Viruses from Human Metagenomes Reveals Hidden Associations with Chronic Diseases.</title>
        <authorList>
            <person name="Tisza M.J."/>
            <person name="Buck C.B."/>
        </authorList>
    </citation>
    <scope>NUCLEOTIDE SEQUENCE</scope>
    <source>
        <strain evidence="1">Ct0Go27</strain>
    </source>
</reference>
<proteinExistence type="predicted"/>